<protein>
    <submittedName>
        <fullName evidence="2">Uncharacterized protein</fullName>
    </submittedName>
</protein>
<accession>A0A165Q071</accession>
<evidence type="ECO:0000313" key="3">
    <source>
        <dbReference type="Proteomes" id="UP000076761"/>
    </source>
</evidence>
<dbReference type="Proteomes" id="UP000076761">
    <property type="component" value="Unassembled WGS sequence"/>
</dbReference>
<keyword evidence="3" id="KW-1185">Reference proteome</keyword>
<dbReference type="EMBL" id="KV425603">
    <property type="protein sequence ID" value="KZT21732.1"/>
    <property type="molecule type" value="Genomic_DNA"/>
</dbReference>
<dbReference type="Pfam" id="PF18759">
    <property type="entry name" value="Plavaka"/>
    <property type="match status" value="1"/>
</dbReference>
<organism evidence="2 3">
    <name type="scientific">Neolentinus lepideus HHB14362 ss-1</name>
    <dbReference type="NCBI Taxonomy" id="1314782"/>
    <lineage>
        <taxon>Eukaryota</taxon>
        <taxon>Fungi</taxon>
        <taxon>Dikarya</taxon>
        <taxon>Basidiomycota</taxon>
        <taxon>Agaricomycotina</taxon>
        <taxon>Agaricomycetes</taxon>
        <taxon>Gloeophyllales</taxon>
        <taxon>Gloeophyllaceae</taxon>
        <taxon>Neolentinus</taxon>
    </lineage>
</organism>
<proteinExistence type="predicted"/>
<feature type="compositionally biased region" description="Acidic residues" evidence="1">
    <location>
        <begin position="568"/>
        <end position="578"/>
    </location>
</feature>
<dbReference type="AlphaFoldDB" id="A0A165Q071"/>
<dbReference type="InParanoid" id="A0A165Q071"/>
<gene>
    <name evidence="2" type="ORF">NEOLEDRAFT_1181411</name>
</gene>
<sequence>MAGAVYSDAGETKFECIRREQQEDGVGVWAPFEDADEWELARWLVRNVGQTQTDEFLKMPMIQEWVSPSYENNCQFLKKIDSLPTGGAGWKCHNVRIAGDLNNEEGEIKMEDVELWTRDPLEVIRELLGNPAFKDAMVYAPEHVYTDEWRSKQIYDEMWTGDWWWKMQEKLPMGSTVAPIILSSDKTKLSLQRGDKSAWPVYLTIGNIAKSVRRKPTTHATILIGYLPVPKLDCMSDSMRSVTGYQLFHYCMKQLLASLMEAGKDGVLMWCMDGYIRKVFPILAAYIANHPAQCLVACCKESYCPKCYVTPTNRGTLDLMLKAWQTERTKMILMHKASGRRVPAFNAEGLWPVEDPFWGDLPFVNIFECFTPDLLHQLHKGVFRDHLVNWCMDVMTEIEMDEHFKHMSGYPSLRLFKNGISTISQWTGYEYKEMQRVFVGLLTAGVHPQVVLTARSLLDFIYYASFHSHTTETLTAMENALWDFHESKDIFVRLKTSYGSYDGYNTESPEHLHIDYAKDTYRASNKRDYTEQMTRWLCRQEAVAEFDLYLDWVTAHSHDSLDNNASDTSDDSFEEDAVPDNNTPLAFAHPRQFFKLATHSLPKKLSIYGISVSKLVLDYGASRFLDSL</sequence>
<reference evidence="2 3" key="1">
    <citation type="journal article" date="2016" name="Mol. Biol. Evol.">
        <title>Comparative Genomics of Early-Diverging Mushroom-Forming Fungi Provides Insights into the Origins of Lignocellulose Decay Capabilities.</title>
        <authorList>
            <person name="Nagy L.G."/>
            <person name="Riley R."/>
            <person name="Tritt A."/>
            <person name="Adam C."/>
            <person name="Daum C."/>
            <person name="Floudas D."/>
            <person name="Sun H."/>
            <person name="Yadav J.S."/>
            <person name="Pangilinan J."/>
            <person name="Larsson K.H."/>
            <person name="Matsuura K."/>
            <person name="Barry K."/>
            <person name="Labutti K."/>
            <person name="Kuo R."/>
            <person name="Ohm R.A."/>
            <person name="Bhattacharya S.S."/>
            <person name="Shirouzu T."/>
            <person name="Yoshinaga Y."/>
            <person name="Martin F.M."/>
            <person name="Grigoriev I.V."/>
            <person name="Hibbett D.S."/>
        </authorList>
    </citation>
    <scope>NUCLEOTIDE SEQUENCE [LARGE SCALE GENOMIC DNA]</scope>
    <source>
        <strain evidence="2 3">HHB14362 ss-1</strain>
    </source>
</reference>
<dbReference type="InterPro" id="IPR041078">
    <property type="entry name" value="Plavaka"/>
</dbReference>
<evidence type="ECO:0000313" key="2">
    <source>
        <dbReference type="EMBL" id="KZT21732.1"/>
    </source>
</evidence>
<evidence type="ECO:0000256" key="1">
    <source>
        <dbReference type="SAM" id="MobiDB-lite"/>
    </source>
</evidence>
<name>A0A165Q071_9AGAM</name>
<dbReference type="OrthoDB" id="2418900at2759"/>
<feature type="region of interest" description="Disordered" evidence="1">
    <location>
        <begin position="562"/>
        <end position="581"/>
    </location>
</feature>